<evidence type="ECO:0000313" key="1">
    <source>
        <dbReference type="EMBL" id="EEP68336.1"/>
    </source>
</evidence>
<name>C4GH99_9NEIS</name>
<accession>C4GH99</accession>
<gene>
    <name evidence="1" type="ORF">GCWU000324_00230</name>
</gene>
<comment type="caution">
    <text evidence="1">The sequence shown here is derived from an EMBL/GenBank/DDBJ whole genome shotgun (WGS) entry which is preliminary data.</text>
</comment>
<dbReference type="EMBL" id="ACJW02000002">
    <property type="protein sequence ID" value="EEP68336.1"/>
    <property type="molecule type" value="Genomic_DNA"/>
</dbReference>
<protein>
    <submittedName>
        <fullName evidence="1">Uncharacterized protein</fullName>
    </submittedName>
</protein>
<dbReference type="AlphaFoldDB" id="C4GH99"/>
<reference evidence="1" key="1">
    <citation type="submission" date="2009-04" db="EMBL/GenBank/DDBJ databases">
        <authorList>
            <person name="Weinstock G."/>
            <person name="Sodergren E."/>
            <person name="Clifton S."/>
            <person name="Fulton L."/>
            <person name="Fulton B."/>
            <person name="Courtney L."/>
            <person name="Fronick C."/>
            <person name="Harrison M."/>
            <person name="Strong C."/>
            <person name="Farmer C."/>
            <person name="Delahaunty K."/>
            <person name="Markovic C."/>
            <person name="Hall O."/>
            <person name="Minx P."/>
            <person name="Tomlinson C."/>
            <person name="Mitreva M."/>
            <person name="Nelson J."/>
            <person name="Hou S."/>
            <person name="Wollam A."/>
            <person name="Pepin K.H."/>
            <person name="Johnson M."/>
            <person name="Bhonagiri V."/>
            <person name="Nash W.E."/>
            <person name="Warren W."/>
            <person name="Chinwalla A."/>
            <person name="Mardis E.R."/>
            <person name="Wilson R.K."/>
        </authorList>
    </citation>
    <scope>NUCLEOTIDE SEQUENCE [LARGE SCALE GENOMIC DNA]</scope>
    <source>
        <strain evidence="1">ATCC 51147</strain>
    </source>
</reference>
<sequence>MGYGGAVDFAAEQGSKHDVYSKILKGADYTRLMGFRLPLRMGQPA</sequence>
<proteinExistence type="predicted"/>
<organism evidence="1 2">
    <name type="scientific">Kingella oralis ATCC 51147</name>
    <dbReference type="NCBI Taxonomy" id="629741"/>
    <lineage>
        <taxon>Bacteria</taxon>
        <taxon>Pseudomonadati</taxon>
        <taxon>Pseudomonadota</taxon>
        <taxon>Betaproteobacteria</taxon>
        <taxon>Neisseriales</taxon>
        <taxon>Neisseriaceae</taxon>
        <taxon>Kingella</taxon>
    </lineage>
</organism>
<dbReference type="HOGENOM" id="CLU_3200899_0_0_4"/>
<keyword evidence="2" id="KW-1185">Reference proteome</keyword>
<evidence type="ECO:0000313" key="2">
    <source>
        <dbReference type="Proteomes" id="UP000003009"/>
    </source>
</evidence>
<dbReference type="Proteomes" id="UP000003009">
    <property type="component" value="Unassembled WGS sequence"/>
</dbReference>